<dbReference type="OrthoDB" id="9787293at2"/>
<dbReference type="SUPFAM" id="SSF53756">
    <property type="entry name" value="UDP-Glycosyltransferase/glycogen phosphorylase"/>
    <property type="match status" value="1"/>
</dbReference>
<name>A0A219B5B6_9SPHN</name>
<reference evidence="3" key="1">
    <citation type="submission" date="2017-05" db="EMBL/GenBank/DDBJ databases">
        <authorList>
            <person name="Lin X."/>
        </authorList>
    </citation>
    <scope>NUCLEOTIDE SEQUENCE [LARGE SCALE GENOMIC DNA]</scope>
    <source>
        <strain evidence="3">JLT2012</strain>
    </source>
</reference>
<dbReference type="AlphaFoldDB" id="A0A219B5B6"/>
<gene>
    <name evidence="2" type="ORF">B5C34_08735</name>
</gene>
<accession>A0A219B5B6</accession>
<feature type="domain" description="Glycosyltransferase subfamily 4-like N-terminal" evidence="1">
    <location>
        <begin position="26"/>
        <end position="196"/>
    </location>
</feature>
<evidence type="ECO:0000313" key="2">
    <source>
        <dbReference type="EMBL" id="OWV33537.1"/>
    </source>
</evidence>
<protein>
    <recommendedName>
        <fullName evidence="1">Glycosyltransferase subfamily 4-like N-terminal domain-containing protein</fullName>
    </recommendedName>
</protein>
<dbReference type="Pfam" id="PF13579">
    <property type="entry name" value="Glyco_trans_4_4"/>
    <property type="match status" value="1"/>
</dbReference>
<dbReference type="Proteomes" id="UP000198462">
    <property type="component" value="Unassembled WGS sequence"/>
</dbReference>
<dbReference type="InterPro" id="IPR028098">
    <property type="entry name" value="Glyco_trans_4-like_N"/>
</dbReference>
<keyword evidence="3" id="KW-1185">Reference proteome</keyword>
<dbReference type="EMBL" id="NFZT01000001">
    <property type="protein sequence ID" value="OWV33537.1"/>
    <property type="molecule type" value="Genomic_DNA"/>
</dbReference>
<dbReference type="Gene3D" id="3.40.50.2000">
    <property type="entry name" value="Glycogen Phosphorylase B"/>
    <property type="match status" value="2"/>
</dbReference>
<dbReference type="RefSeq" id="WP_088712311.1">
    <property type="nucleotide sequence ID" value="NZ_NFZT01000001.1"/>
</dbReference>
<evidence type="ECO:0000313" key="3">
    <source>
        <dbReference type="Proteomes" id="UP000198462"/>
    </source>
</evidence>
<comment type="caution">
    <text evidence="2">The sequence shown here is derived from an EMBL/GenBank/DDBJ whole genome shotgun (WGS) entry which is preliminary data.</text>
</comment>
<sequence length="399" mass="44289">MTTPRPTQKTFWLLVTHFPPNPSTAGLRAGSFARHAAENSWTGTILTVRQAGDPEGDDGDPAGIRVMRTPAPFSLHWRIDSLLDGGIADMRAMLTGARQAQTAPDVVIATGPPFNTFVAAQHLAKTHGVPLVLDYRDEWTLNPFDFVKRKPFDELLERRALRAASRVLFTTAGMRDAALLRFADEIGEKARILPNGWDPADFSHDNMQGRPPRLATSRKRLLFLGTLSEMLDPRPFLGALAHARRDDPELERRIVVRFTGRKTPEMEAALDAFPYPEMIERVGQVPRSGLEAQLTDSDAAILFTDERVGRYRPTKLYDYLRAGLPIVVWGHGGESGAIVEDTGTGIVTTSIDAVEKLVAAPTQVREKPRAAFLSAHRRDVLAARFFSLLDEVVAEHRFR</sequence>
<evidence type="ECO:0000259" key="1">
    <source>
        <dbReference type="Pfam" id="PF13579"/>
    </source>
</evidence>
<organism evidence="2 3">
    <name type="scientific">Pacificimonas flava</name>
    <dbReference type="NCBI Taxonomy" id="1234595"/>
    <lineage>
        <taxon>Bacteria</taxon>
        <taxon>Pseudomonadati</taxon>
        <taxon>Pseudomonadota</taxon>
        <taxon>Alphaproteobacteria</taxon>
        <taxon>Sphingomonadales</taxon>
        <taxon>Sphingosinicellaceae</taxon>
        <taxon>Pacificimonas</taxon>
    </lineage>
</organism>
<dbReference type="GO" id="GO:0016757">
    <property type="term" value="F:glycosyltransferase activity"/>
    <property type="evidence" value="ECO:0007669"/>
    <property type="project" value="UniProtKB-ARBA"/>
</dbReference>
<proteinExistence type="predicted"/>